<proteinExistence type="predicted"/>
<dbReference type="SUPFAM" id="SSF54695">
    <property type="entry name" value="POZ domain"/>
    <property type="match status" value="1"/>
</dbReference>
<evidence type="ECO:0000313" key="2">
    <source>
        <dbReference type="EMBL" id="PSK42705.1"/>
    </source>
</evidence>
<dbReference type="SMART" id="SM00225">
    <property type="entry name" value="BTB"/>
    <property type="match status" value="1"/>
</dbReference>
<dbReference type="EMBL" id="NHZQ01000334">
    <property type="protein sequence ID" value="PSK42705.1"/>
    <property type="molecule type" value="Genomic_DNA"/>
</dbReference>
<dbReference type="InterPro" id="IPR000210">
    <property type="entry name" value="BTB/POZ_dom"/>
</dbReference>
<organism evidence="2 3">
    <name type="scientific">Elsinoe australis</name>
    <dbReference type="NCBI Taxonomy" id="40998"/>
    <lineage>
        <taxon>Eukaryota</taxon>
        <taxon>Fungi</taxon>
        <taxon>Dikarya</taxon>
        <taxon>Ascomycota</taxon>
        <taxon>Pezizomycotina</taxon>
        <taxon>Dothideomycetes</taxon>
        <taxon>Dothideomycetidae</taxon>
        <taxon>Myriangiales</taxon>
        <taxon>Elsinoaceae</taxon>
        <taxon>Elsinoe</taxon>
    </lineage>
</organism>
<name>A0A2P7Z3B3_9PEZI</name>
<dbReference type="CDD" id="cd18186">
    <property type="entry name" value="BTB_POZ_ZBTB_KLHL-like"/>
    <property type="match status" value="1"/>
</dbReference>
<reference evidence="2 3" key="1">
    <citation type="submission" date="2017-05" db="EMBL/GenBank/DDBJ databases">
        <title>Draft genome sequence of Elsinoe australis.</title>
        <authorList>
            <person name="Cheng Q."/>
        </authorList>
    </citation>
    <scope>NUCLEOTIDE SEQUENCE [LARGE SCALE GENOMIC DNA]</scope>
    <source>
        <strain evidence="2 3">NL1</strain>
    </source>
</reference>
<dbReference type="Pfam" id="PF00651">
    <property type="entry name" value="BTB"/>
    <property type="match status" value="1"/>
</dbReference>
<dbReference type="STRING" id="40998.A0A2P7Z3B3"/>
<comment type="caution">
    <text evidence="2">The sequence shown here is derived from an EMBL/GenBank/DDBJ whole genome shotgun (WGS) entry which is preliminary data.</text>
</comment>
<feature type="domain" description="BTB" evidence="1">
    <location>
        <begin position="19"/>
        <end position="79"/>
    </location>
</feature>
<dbReference type="InterPro" id="IPR011333">
    <property type="entry name" value="SKP1/BTB/POZ_sf"/>
</dbReference>
<dbReference type="OrthoDB" id="6359816at2759"/>
<gene>
    <name evidence="2" type="ORF">B9Z65_5627</name>
</gene>
<sequence length="238" mass="27447">MASSGAGGFSDWYDDATFSDIVLKWEEHTIHAHKVVLSAKSPYFKKMFTSGFAEGTQQTIELRDDDKDALCMMIRRIYDWDQTNELEVEEQKDIAVLAKLLAVADKYEVAIVRDEVISMLLDIFSGDWDYRMFGEALDVLAETTVMDLQNHYEEMSNKLSDDNLLSVLGMGEMDYLLELHPRLAVLLMSRVWKARELFKTAKRCQSCDYVHSPIEGMAAWDEEQVCPVCEEVDDWDKW</sequence>
<dbReference type="Gene3D" id="3.30.710.10">
    <property type="entry name" value="Potassium Channel Kv1.1, Chain A"/>
    <property type="match status" value="1"/>
</dbReference>
<protein>
    <submittedName>
        <fullName evidence="2">BTB/POZ and MATH domain-containing protein 6</fullName>
    </submittedName>
</protein>
<keyword evidence="3" id="KW-1185">Reference proteome</keyword>
<dbReference type="PROSITE" id="PS50097">
    <property type="entry name" value="BTB"/>
    <property type="match status" value="1"/>
</dbReference>
<dbReference type="AlphaFoldDB" id="A0A2P7Z3B3"/>
<evidence type="ECO:0000313" key="3">
    <source>
        <dbReference type="Proteomes" id="UP000243723"/>
    </source>
</evidence>
<accession>A0A2P7Z3B3</accession>
<dbReference type="PANTHER" id="PTHR24413">
    <property type="entry name" value="SPECKLE-TYPE POZ PROTEIN"/>
    <property type="match status" value="1"/>
</dbReference>
<dbReference type="Proteomes" id="UP000243723">
    <property type="component" value="Unassembled WGS sequence"/>
</dbReference>
<evidence type="ECO:0000259" key="1">
    <source>
        <dbReference type="PROSITE" id="PS50097"/>
    </source>
</evidence>